<keyword evidence="3" id="KW-1185">Reference proteome</keyword>
<name>A0AAD4MVW0_9BILA</name>
<accession>A0AAD4MVW0</accession>
<reference evidence="2" key="1">
    <citation type="submission" date="2022-01" db="EMBL/GenBank/DDBJ databases">
        <title>Genome Sequence Resource for Two Populations of Ditylenchus destructor, the Migratory Endoparasitic Phytonematode.</title>
        <authorList>
            <person name="Zhang H."/>
            <person name="Lin R."/>
            <person name="Xie B."/>
        </authorList>
    </citation>
    <scope>NUCLEOTIDE SEQUENCE</scope>
    <source>
        <strain evidence="2">BazhouSP</strain>
    </source>
</reference>
<feature type="signal peptide" evidence="1">
    <location>
        <begin position="1"/>
        <end position="28"/>
    </location>
</feature>
<dbReference type="EMBL" id="JAKKPZ010000059">
    <property type="protein sequence ID" value="KAI1705204.1"/>
    <property type="molecule type" value="Genomic_DNA"/>
</dbReference>
<gene>
    <name evidence="2" type="ORF">DdX_13810</name>
</gene>
<sequence length="80" mass="8596">MSLQIFLFQNTQLFVIVFLAAGILPGQGEDTNDQGELQCNPACSDSLKCINGKCYIVIEEGKRIVMAGGPEKFAGNTGNK</sequence>
<comment type="caution">
    <text evidence="2">The sequence shown here is derived from an EMBL/GenBank/DDBJ whole genome shotgun (WGS) entry which is preliminary data.</text>
</comment>
<evidence type="ECO:0000313" key="3">
    <source>
        <dbReference type="Proteomes" id="UP001201812"/>
    </source>
</evidence>
<keyword evidence="1" id="KW-0732">Signal</keyword>
<dbReference type="Proteomes" id="UP001201812">
    <property type="component" value="Unassembled WGS sequence"/>
</dbReference>
<feature type="chain" id="PRO_5042296653" evidence="1">
    <location>
        <begin position="29"/>
        <end position="80"/>
    </location>
</feature>
<evidence type="ECO:0000313" key="2">
    <source>
        <dbReference type="EMBL" id="KAI1705204.1"/>
    </source>
</evidence>
<protein>
    <submittedName>
        <fullName evidence="2">Uncharacterized protein</fullName>
    </submittedName>
</protein>
<proteinExistence type="predicted"/>
<evidence type="ECO:0000256" key="1">
    <source>
        <dbReference type="SAM" id="SignalP"/>
    </source>
</evidence>
<organism evidence="2 3">
    <name type="scientific">Ditylenchus destructor</name>
    <dbReference type="NCBI Taxonomy" id="166010"/>
    <lineage>
        <taxon>Eukaryota</taxon>
        <taxon>Metazoa</taxon>
        <taxon>Ecdysozoa</taxon>
        <taxon>Nematoda</taxon>
        <taxon>Chromadorea</taxon>
        <taxon>Rhabditida</taxon>
        <taxon>Tylenchina</taxon>
        <taxon>Tylenchomorpha</taxon>
        <taxon>Sphaerularioidea</taxon>
        <taxon>Anguinidae</taxon>
        <taxon>Anguininae</taxon>
        <taxon>Ditylenchus</taxon>
    </lineage>
</organism>
<dbReference type="AlphaFoldDB" id="A0AAD4MVW0"/>